<evidence type="ECO:0000313" key="1">
    <source>
        <dbReference type="EMBL" id="EFJ36090.1"/>
    </source>
</evidence>
<dbReference type="Proteomes" id="UP000001514">
    <property type="component" value="Unassembled WGS sequence"/>
</dbReference>
<dbReference type="AlphaFoldDB" id="D8QVN4"/>
<dbReference type="Gramene" id="EFJ36090">
    <property type="protein sequence ID" value="EFJ36090"/>
    <property type="gene ID" value="SELMODRAFT_404538"/>
</dbReference>
<gene>
    <name evidence="1" type="ORF">SELMODRAFT_404538</name>
    <name evidence="2" type="ORF">SELMODRAFT_404540</name>
</gene>
<dbReference type="KEGG" id="smo:SELMODRAFT_404538"/>
<dbReference type="Gramene" id="EFJ36091">
    <property type="protein sequence ID" value="EFJ36091"/>
    <property type="gene ID" value="SELMODRAFT_404540"/>
</dbReference>
<evidence type="ECO:0000313" key="3">
    <source>
        <dbReference type="Proteomes" id="UP000001514"/>
    </source>
</evidence>
<sequence length="109" mass="12471">MYIRQHINPTTNKILNARVVLVRILQNEVEQKERKRMNQERKKSRDFIADSIETVMGGQWNSHCNGKAESTKHYGTIKPGVLNGHAYDIVSAFQLKVKLKMMLSASGLM</sequence>
<dbReference type="InParanoid" id="D8QVN4"/>
<reference evidence="1 3" key="1">
    <citation type="journal article" date="2011" name="Science">
        <title>The Selaginella genome identifies genetic changes associated with the evolution of vascular plants.</title>
        <authorList>
            <person name="Banks J.A."/>
            <person name="Nishiyama T."/>
            <person name="Hasebe M."/>
            <person name="Bowman J.L."/>
            <person name="Gribskov M."/>
            <person name="dePamphilis C."/>
            <person name="Albert V.A."/>
            <person name="Aono N."/>
            <person name="Aoyama T."/>
            <person name="Ambrose B.A."/>
            <person name="Ashton N.W."/>
            <person name="Axtell M.J."/>
            <person name="Barker E."/>
            <person name="Barker M.S."/>
            <person name="Bennetzen J.L."/>
            <person name="Bonawitz N.D."/>
            <person name="Chapple C."/>
            <person name="Cheng C."/>
            <person name="Correa L.G."/>
            <person name="Dacre M."/>
            <person name="DeBarry J."/>
            <person name="Dreyer I."/>
            <person name="Elias M."/>
            <person name="Engstrom E.M."/>
            <person name="Estelle M."/>
            <person name="Feng L."/>
            <person name="Finet C."/>
            <person name="Floyd S.K."/>
            <person name="Frommer W.B."/>
            <person name="Fujita T."/>
            <person name="Gramzow L."/>
            <person name="Gutensohn M."/>
            <person name="Harholt J."/>
            <person name="Hattori M."/>
            <person name="Heyl A."/>
            <person name="Hirai T."/>
            <person name="Hiwatashi Y."/>
            <person name="Ishikawa M."/>
            <person name="Iwata M."/>
            <person name="Karol K.G."/>
            <person name="Koehler B."/>
            <person name="Kolukisaoglu U."/>
            <person name="Kubo M."/>
            <person name="Kurata T."/>
            <person name="Lalonde S."/>
            <person name="Li K."/>
            <person name="Li Y."/>
            <person name="Litt A."/>
            <person name="Lyons E."/>
            <person name="Manning G."/>
            <person name="Maruyama T."/>
            <person name="Michael T.P."/>
            <person name="Mikami K."/>
            <person name="Miyazaki S."/>
            <person name="Morinaga S."/>
            <person name="Murata T."/>
            <person name="Mueller-Roeber B."/>
            <person name="Nelson D.R."/>
            <person name="Obara M."/>
            <person name="Oguri Y."/>
            <person name="Olmstead R.G."/>
            <person name="Onodera N."/>
            <person name="Petersen B.L."/>
            <person name="Pils B."/>
            <person name="Prigge M."/>
            <person name="Rensing S.A."/>
            <person name="Riano-Pachon D.M."/>
            <person name="Roberts A.W."/>
            <person name="Sato Y."/>
            <person name="Scheller H.V."/>
            <person name="Schulz B."/>
            <person name="Schulz C."/>
            <person name="Shakirov E.V."/>
            <person name="Shibagaki N."/>
            <person name="Shinohara N."/>
            <person name="Shippen D.E."/>
            <person name="Soerensen I."/>
            <person name="Sotooka R."/>
            <person name="Sugimoto N."/>
            <person name="Sugita M."/>
            <person name="Sumikawa N."/>
            <person name="Tanurdzic M."/>
            <person name="Theissen G."/>
            <person name="Ulvskov P."/>
            <person name="Wakazuki S."/>
            <person name="Weng J.K."/>
            <person name="Willats W.W."/>
            <person name="Wipf D."/>
            <person name="Wolf P.G."/>
            <person name="Yang L."/>
            <person name="Zimmer A.D."/>
            <person name="Zhu Q."/>
            <person name="Mitros T."/>
            <person name="Hellsten U."/>
            <person name="Loque D."/>
            <person name="Otillar R."/>
            <person name="Salamov A."/>
            <person name="Schmutz J."/>
            <person name="Shapiro H."/>
            <person name="Lindquist E."/>
            <person name="Lucas S."/>
            <person name="Rokhsar D."/>
            <person name="Grigoriev I.V."/>
        </authorList>
    </citation>
    <scope>NUCLEOTIDE SEQUENCE [LARGE SCALE GENOMIC DNA]</scope>
</reference>
<dbReference type="EMBL" id="GL377567">
    <property type="protein sequence ID" value="EFJ36091.1"/>
    <property type="molecule type" value="Genomic_DNA"/>
</dbReference>
<evidence type="ECO:0000313" key="2">
    <source>
        <dbReference type="EMBL" id="EFJ36091.1"/>
    </source>
</evidence>
<dbReference type="EMBL" id="GL377567">
    <property type="protein sequence ID" value="EFJ36090.1"/>
    <property type="molecule type" value="Genomic_DNA"/>
</dbReference>
<proteinExistence type="predicted"/>
<protein>
    <submittedName>
        <fullName evidence="1">Uncharacterized protein</fullName>
    </submittedName>
</protein>
<dbReference type="HOGENOM" id="CLU_2188514_0_0_1"/>
<keyword evidence="3" id="KW-1185">Reference proteome</keyword>
<accession>D8QVN4</accession>
<dbReference type="KEGG" id="smo:SELMODRAFT_404540"/>
<name>D8QVN4_SELML</name>
<organism evidence="3">
    <name type="scientific">Selaginella moellendorffii</name>
    <name type="common">Spikemoss</name>
    <dbReference type="NCBI Taxonomy" id="88036"/>
    <lineage>
        <taxon>Eukaryota</taxon>
        <taxon>Viridiplantae</taxon>
        <taxon>Streptophyta</taxon>
        <taxon>Embryophyta</taxon>
        <taxon>Tracheophyta</taxon>
        <taxon>Lycopodiopsida</taxon>
        <taxon>Selaginellales</taxon>
        <taxon>Selaginellaceae</taxon>
        <taxon>Selaginella</taxon>
    </lineage>
</organism>